<evidence type="ECO:0000313" key="3">
    <source>
        <dbReference type="EMBL" id="CAD6224497.1"/>
    </source>
</evidence>
<keyword evidence="1" id="KW-0812">Transmembrane</keyword>
<feature type="domain" description="25S rRNA (uridine-N(3))-methyltransferase BMT5-like" evidence="2">
    <location>
        <begin position="80"/>
        <end position="182"/>
    </location>
</feature>
<reference evidence="3" key="1">
    <citation type="submission" date="2020-10" db="EMBL/GenBank/DDBJ databases">
        <authorList>
            <person name="Han B."/>
            <person name="Lu T."/>
            <person name="Zhao Q."/>
            <person name="Huang X."/>
            <person name="Zhao Y."/>
        </authorList>
    </citation>
    <scope>NUCLEOTIDE SEQUENCE</scope>
</reference>
<dbReference type="OrthoDB" id="273345at2759"/>
<evidence type="ECO:0000259" key="2">
    <source>
        <dbReference type="Pfam" id="PF10354"/>
    </source>
</evidence>
<gene>
    <name evidence="3" type="ORF">NCGR_LOCUS16781</name>
</gene>
<dbReference type="GO" id="GO:0070475">
    <property type="term" value="P:rRNA base methylation"/>
    <property type="evidence" value="ECO:0007669"/>
    <property type="project" value="InterPro"/>
</dbReference>
<keyword evidence="4" id="KW-1185">Reference proteome</keyword>
<comment type="caution">
    <text evidence="3">The sequence shown here is derived from an EMBL/GenBank/DDBJ whole genome shotgun (WGS) entry which is preliminary data.</text>
</comment>
<dbReference type="PANTHER" id="PTHR11538:SF26">
    <property type="entry name" value="FERREDOXIN-FOLD ANTICODON-BINDING DOMAIN-CONTAINING PROTEIN 1"/>
    <property type="match status" value="1"/>
</dbReference>
<dbReference type="Pfam" id="PF10354">
    <property type="entry name" value="BMT5-like"/>
    <property type="match status" value="2"/>
</dbReference>
<dbReference type="GO" id="GO:0070042">
    <property type="term" value="F:rRNA (uridine-N3-)-methyltransferase activity"/>
    <property type="evidence" value="ECO:0007669"/>
    <property type="project" value="InterPro"/>
</dbReference>
<sequence length="190" mass="21449">MEKPTAGEERVKRVKHYSSAQSILLVGDGDFSFSLALATAFGSGANLVATSLDTYCCLPSFLWPFFFFFAFWVVTHFYRIHGALTIKYRNAGSNIMELKRFGARVLHGVDVETMKLHNDLKNRRFDRVVFNFPHAGFRGGECEVHMINSHKELVSGFFSNARHLLGRYGEIHVSHETGHPYDAGPVLSTF</sequence>
<keyword evidence="1" id="KW-0472">Membrane</keyword>
<feature type="transmembrane region" description="Helical" evidence="1">
    <location>
        <begin position="21"/>
        <end position="41"/>
    </location>
</feature>
<organism evidence="3 4">
    <name type="scientific">Miscanthus lutarioriparius</name>
    <dbReference type="NCBI Taxonomy" id="422564"/>
    <lineage>
        <taxon>Eukaryota</taxon>
        <taxon>Viridiplantae</taxon>
        <taxon>Streptophyta</taxon>
        <taxon>Embryophyta</taxon>
        <taxon>Tracheophyta</taxon>
        <taxon>Spermatophyta</taxon>
        <taxon>Magnoliopsida</taxon>
        <taxon>Liliopsida</taxon>
        <taxon>Poales</taxon>
        <taxon>Poaceae</taxon>
        <taxon>PACMAD clade</taxon>
        <taxon>Panicoideae</taxon>
        <taxon>Andropogonodae</taxon>
        <taxon>Andropogoneae</taxon>
        <taxon>Saccharinae</taxon>
        <taxon>Miscanthus</taxon>
    </lineage>
</organism>
<dbReference type="PANTHER" id="PTHR11538">
    <property type="entry name" value="PHENYLALANYL-TRNA SYNTHETASE"/>
    <property type="match status" value="1"/>
</dbReference>
<dbReference type="Proteomes" id="UP000604825">
    <property type="component" value="Unassembled WGS sequence"/>
</dbReference>
<dbReference type="EMBL" id="CAJGYO010000004">
    <property type="protein sequence ID" value="CAD6224497.1"/>
    <property type="molecule type" value="Genomic_DNA"/>
</dbReference>
<dbReference type="AlphaFoldDB" id="A0A811NLP8"/>
<accession>A0A811NLP8</accession>
<dbReference type="GO" id="GO:0005737">
    <property type="term" value="C:cytoplasm"/>
    <property type="evidence" value="ECO:0007669"/>
    <property type="project" value="TreeGrafter"/>
</dbReference>
<feature type="domain" description="25S rRNA (uridine-N(3))-methyltransferase BMT5-like" evidence="2">
    <location>
        <begin position="24"/>
        <end position="55"/>
    </location>
</feature>
<feature type="transmembrane region" description="Helical" evidence="1">
    <location>
        <begin position="61"/>
        <end position="80"/>
    </location>
</feature>
<dbReference type="InterPro" id="IPR019446">
    <property type="entry name" value="BMT5-like"/>
</dbReference>
<keyword evidence="1" id="KW-1133">Transmembrane helix</keyword>
<evidence type="ECO:0000313" key="4">
    <source>
        <dbReference type="Proteomes" id="UP000604825"/>
    </source>
</evidence>
<evidence type="ECO:0000256" key="1">
    <source>
        <dbReference type="SAM" id="Phobius"/>
    </source>
</evidence>
<name>A0A811NLP8_9POAL</name>
<proteinExistence type="predicted"/>
<protein>
    <recommendedName>
        <fullName evidence="2">25S rRNA (uridine-N(3))-methyltransferase BMT5-like domain-containing protein</fullName>
    </recommendedName>
</protein>